<dbReference type="Proteomes" id="UP000287247">
    <property type="component" value="Unassembled WGS sequence"/>
</dbReference>
<dbReference type="OrthoDB" id="9783370at2"/>
<dbReference type="Gene3D" id="3.40.50.300">
    <property type="entry name" value="P-loop containing nucleotide triphosphate hydrolases"/>
    <property type="match status" value="1"/>
</dbReference>
<reference evidence="3" key="1">
    <citation type="submission" date="2017-05" db="EMBL/GenBank/DDBJ databases">
        <title>Physiological properties and genetic analysis related to exopolysaccharide production of fresh-water unicellular cyanobacterium Aphanothece sacrum, Suizenji Nori, that has been cultured as a food source in Japan.</title>
        <authorList>
            <person name="Kanesaki Y."/>
            <person name="Yoshikawa S."/>
            <person name="Ohki K."/>
        </authorList>
    </citation>
    <scope>NUCLEOTIDE SEQUENCE [LARGE SCALE GENOMIC DNA]</scope>
    <source>
        <strain evidence="3">FPU1</strain>
    </source>
</reference>
<dbReference type="GO" id="GO:0005524">
    <property type="term" value="F:ATP binding"/>
    <property type="evidence" value="ECO:0007669"/>
    <property type="project" value="InterPro"/>
</dbReference>
<evidence type="ECO:0000259" key="1">
    <source>
        <dbReference type="SMART" id="SM00382"/>
    </source>
</evidence>
<dbReference type="InterPro" id="IPR003593">
    <property type="entry name" value="AAA+_ATPase"/>
</dbReference>
<dbReference type="EMBL" id="BDQK01000013">
    <property type="protein sequence ID" value="GBF81153.1"/>
    <property type="molecule type" value="Genomic_DNA"/>
</dbReference>
<protein>
    <submittedName>
        <fullName evidence="2">ATPase</fullName>
    </submittedName>
</protein>
<dbReference type="GO" id="GO:0016887">
    <property type="term" value="F:ATP hydrolysis activity"/>
    <property type="evidence" value="ECO:0007669"/>
    <property type="project" value="InterPro"/>
</dbReference>
<comment type="caution">
    <text evidence="2">The sequence shown here is derived from an EMBL/GenBank/DDBJ whole genome shotgun (WGS) entry which is preliminary data.</text>
</comment>
<dbReference type="SUPFAM" id="SSF52540">
    <property type="entry name" value="P-loop containing nucleoside triphosphate hydrolases"/>
    <property type="match status" value="1"/>
</dbReference>
<gene>
    <name evidence="2" type="ORF">AsFPU1_2565</name>
</gene>
<sequence length="348" mass="40330">MAETIIYPKNPEFEGLPEYQPTLGEKDPETGEPLYPYLANIYTGLVSAVNLSIKLKRPLILEGEPGCGKTQLARAVAYEFAKKYNIKNYSYTEWTVKSTDRASDTLYVYDAIKRLYDAQLVTTDPLEKDKISEHLRDPEHNEYITWGALGKAFIASQNEQRMIVLIDEIDKGDTDFPNDLLLEIESKKFKVRERNINQEIKAMFDYAPIIFITSNAQKQLPDAFLRRCLYHYIEFPKEADLEKIIKARFGNEWSDDLTKIALKRFVKLRQLMEEEKGDLSKKVSVSELIDWIQSLKFHPTKSKTKQAITKEINQLLEKEVLPYHHTLLKTKEDLEFLDYLADDLSSTA</sequence>
<keyword evidence="3" id="KW-1185">Reference proteome</keyword>
<dbReference type="RefSeq" id="WP_124971215.1">
    <property type="nucleotide sequence ID" value="NZ_BDQK01000013.1"/>
</dbReference>
<dbReference type="InterPro" id="IPR003959">
    <property type="entry name" value="ATPase_AAA_core"/>
</dbReference>
<evidence type="ECO:0000313" key="3">
    <source>
        <dbReference type="Proteomes" id="UP000287247"/>
    </source>
</evidence>
<proteinExistence type="predicted"/>
<dbReference type="AlphaFoldDB" id="A0A401IIM8"/>
<dbReference type="Pfam" id="PF00004">
    <property type="entry name" value="AAA"/>
    <property type="match status" value="1"/>
</dbReference>
<evidence type="ECO:0000313" key="2">
    <source>
        <dbReference type="EMBL" id="GBF81153.1"/>
    </source>
</evidence>
<dbReference type="InterPro" id="IPR027417">
    <property type="entry name" value="P-loop_NTPase"/>
</dbReference>
<dbReference type="CDD" id="cd00009">
    <property type="entry name" value="AAA"/>
    <property type="match status" value="1"/>
</dbReference>
<dbReference type="SMART" id="SM00382">
    <property type="entry name" value="AAA"/>
    <property type="match status" value="1"/>
</dbReference>
<feature type="domain" description="AAA+ ATPase" evidence="1">
    <location>
        <begin position="55"/>
        <end position="239"/>
    </location>
</feature>
<organism evidence="2 3">
    <name type="scientific">Aphanothece sacrum FPU1</name>
    <dbReference type="NCBI Taxonomy" id="1920663"/>
    <lineage>
        <taxon>Bacteria</taxon>
        <taxon>Bacillati</taxon>
        <taxon>Cyanobacteriota</taxon>
        <taxon>Cyanophyceae</taxon>
        <taxon>Oscillatoriophycideae</taxon>
        <taxon>Chroococcales</taxon>
        <taxon>Aphanothecaceae</taxon>
        <taxon>Aphanothece</taxon>
    </lineage>
</organism>
<accession>A0A401IIM8</accession>
<name>A0A401IIM8_APHSA</name>